<gene>
    <name evidence="1" type="ORF">S01H4_63644</name>
</gene>
<protein>
    <submittedName>
        <fullName evidence="1">Uncharacterized protein</fullName>
    </submittedName>
</protein>
<dbReference type="EMBL" id="BART01038341">
    <property type="protein sequence ID" value="GAH05404.1"/>
    <property type="molecule type" value="Genomic_DNA"/>
</dbReference>
<comment type="caution">
    <text evidence="1">The sequence shown here is derived from an EMBL/GenBank/DDBJ whole genome shotgun (WGS) entry which is preliminary data.</text>
</comment>
<organism evidence="1">
    <name type="scientific">marine sediment metagenome</name>
    <dbReference type="NCBI Taxonomy" id="412755"/>
    <lineage>
        <taxon>unclassified sequences</taxon>
        <taxon>metagenomes</taxon>
        <taxon>ecological metagenomes</taxon>
    </lineage>
</organism>
<feature type="non-terminal residue" evidence="1">
    <location>
        <position position="109"/>
    </location>
</feature>
<sequence>MLNENQSQFNFIIEKENDNQDNLIIYSKDRLLFKSGIDFKDYRDYALPVSISSHGIKVFIPISYLEILVSVAFLYKISEGEKEILKYYEIFRSNLKIKTKILYKDVKGN</sequence>
<proteinExistence type="predicted"/>
<accession>X1DK65</accession>
<name>X1DK65_9ZZZZ</name>
<dbReference type="AlphaFoldDB" id="X1DK65"/>
<reference evidence="1" key="1">
    <citation type="journal article" date="2014" name="Front. Microbiol.">
        <title>High frequency of phylogenetically diverse reductive dehalogenase-homologous genes in deep subseafloor sedimentary metagenomes.</title>
        <authorList>
            <person name="Kawai M."/>
            <person name="Futagami T."/>
            <person name="Toyoda A."/>
            <person name="Takaki Y."/>
            <person name="Nishi S."/>
            <person name="Hori S."/>
            <person name="Arai W."/>
            <person name="Tsubouchi T."/>
            <person name="Morono Y."/>
            <person name="Uchiyama I."/>
            <person name="Ito T."/>
            <person name="Fujiyama A."/>
            <person name="Inagaki F."/>
            <person name="Takami H."/>
        </authorList>
    </citation>
    <scope>NUCLEOTIDE SEQUENCE</scope>
    <source>
        <strain evidence="1">Expedition CK06-06</strain>
    </source>
</reference>
<evidence type="ECO:0000313" key="1">
    <source>
        <dbReference type="EMBL" id="GAH05404.1"/>
    </source>
</evidence>